<protein>
    <submittedName>
        <fullName evidence="2">FAD dependent oxidoreductase</fullName>
    </submittedName>
</protein>
<reference evidence="2 3" key="1">
    <citation type="journal article" date="2013" name="Genome Biol.">
        <title>Genome of Acanthamoeba castellanii highlights extensive lateral gene transfer and early evolution of tyrosine kinase signaling.</title>
        <authorList>
            <person name="Clarke M."/>
            <person name="Lohan A.J."/>
            <person name="Liu B."/>
            <person name="Lagkouvardos I."/>
            <person name="Roy S."/>
            <person name="Zafar N."/>
            <person name="Bertelli C."/>
            <person name="Schilde C."/>
            <person name="Kianianmomeni A."/>
            <person name="Burglin T.R."/>
            <person name="Frech C."/>
            <person name="Turcotte B."/>
            <person name="Kopec K.O."/>
            <person name="Synnott J.M."/>
            <person name="Choo C."/>
            <person name="Paponov I."/>
            <person name="Finkler A."/>
            <person name="Soon Heng Tan C."/>
            <person name="Hutchins A.P."/>
            <person name="Weinmeier T."/>
            <person name="Rattei T."/>
            <person name="Chu J.S."/>
            <person name="Gimenez G."/>
            <person name="Irimia M."/>
            <person name="Rigden D.J."/>
            <person name="Fitzpatrick D.A."/>
            <person name="Lorenzo-Morales J."/>
            <person name="Bateman A."/>
            <person name="Chiu C.H."/>
            <person name="Tang P."/>
            <person name="Hegemann P."/>
            <person name="Fromm H."/>
            <person name="Raoult D."/>
            <person name="Greub G."/>
            <person name="Miranda-Saavedra D."/>
            <person name="Chen N."/>
            <person name="Nash P."/>
            <person name="Ginger M.L."/>
            <person name="Horn M."/>
            <person name="Schaap P."/>
            <person name="Caler L."/>
            <person name="Loftus B."/>
        </authorList>
    </citation>
    <scope>NUCLEOTIDE SEQUENCE [LARGE SCALE GENOMIC DNA]</scope>
    <source>
        <strain evidence="2 3">Neff</strain>
    </source>
</reference>
<dbReference type="Gene3D" id="3.50.50.60">
    <property type="entry name" value="FAD/NAD(P)-binding domain"/>
    <property type="match status" value="1"/>
</dbReference>
<evidence type="ECO:0000313" key="2">
    <source>
        <dbReference type="EMBL" id="ELR14954.1"/>
    </source>
</evidence>
<name>L8GP43_ACACF</name>
<dbReference type="Proteomes" id="UP000011083">
    <property type="component" value="Unassembled WGS sequence"/>
</dbReference>
<keyword evidence="3" id="KW-1185">Reference proteome</keyword>
<feature type="non-terminal residue" evidence="2">
    <location>
        <position position="149"/>
    </location>
</feature>
<proteinExistence type="predicted"/>
<dbReference type="OrthoDB" id="2015447at2759"/>
<dbReference type="SUPFAM" id="SSF51905">
    <property type="entry name" value="FAD/NAD(P)-binding domain"/>
    <property type="match status" value="1"/>
</dbReference>
<dbReference type="InterPro" id="IPR006076">
    <property type="entry name" value="FAD-dep_OxRdtase"/>
</dbReference>
<dbReference type="EMBL" id="KB008040">
    <property type="protein sequence ID" value="ELR14954.1"/>
    <property type="molecule type" value="Genomic_DNA"/>
</dbReference>
<dbReference type="Pfam" id="PF01266">
    <property type="entry name" value="DAO"/>
    <property type="match status" value="1"/>
</dbReference>
<evidence type="ECO:0000259" key="1">
    <source>
        <dbReference type="Pfam" id="PF01266"/>
    </source>
</evidence>
<sequence length="149" mass="16500">MQDMLQSETSLRPSIWQLSHVKRLGEFRRFPQLAGTTTGKFDVVVIGAGMFGLTTALKLRERGVSVVVIEAHRVGMGVGGFSTAKLCSLQRTMFSQIRGKFDDDVVKAYGAMNQEAINDIEAVVRKYNIDCCFTRATHTTFAMNASETE</sequence>
<accession>L8GP43</accession>
<feature type="domain" description="FAD dependent oxidoreductase" evidence="1">
    <location>
        <begin position="42"/>
        <end position="145"/>
    </location>
</feature>
<dbReference type="KEGG" id="acan:ACA1_052070"/>
<evidence type="ECO:0000313" key="3">
    <source>
        <dbReference type="Proteomes" id="UP000011083"/>
    </source>
</evidence>
<gene>
    <name evidence="2" type="ORF">ACA1_052070</name>
</gene>
<dbReference type="InterPro" id="IPR036188">
    <property type="entry name" value="FAD/NAD-bd_sf"/>
</dbReference>
<dbReference type="RefSeq" id="XP_004336967.1">
    <property type="nucleotide sequence ID" value="XM_004336919.1"/>
</dbReference>
<dbReference type="AlphaFoldDB" id="L8GP43"/>
<dbReference type="Gene3D" id="3.30.9.10">
    <property type="entry name" value="D-Amino Acid Oxidase, subunit A, domain 2"/>
    <property type="match status" value="1"/>
</dbReference>
<dbReference type="GeneID" id="14915556"/>
<dbReference type="VEuPathDB" id="AmoebaDB:ACA1_052070"/>
<organism evidence="2 3">
    <name type="scientific">Acanthamoeba castellanii (strain ATCC 30010 / Neff)</name>
    <dbReference type="NCBI Taxonomy" id="1257118"/>
    <lineage>
        <taxon>Eukaryota</taxon>
        <taxon>Amoebozoa</taxon>
        <taxon>Discosea</taxon>
        <taxon>Longamoebia</taxon>
        <taxon>Centramoebida</taxon>
        <taxon>Acanthamoebidae</taxon>
        <taxon>Acanthamoeba</taxon>
    </lineage>
</organism>